<dbReference type="SUPFAM" id="SSF55486">
    <property type="entry name" value="Metalloproteases ('zincins'), catalytic domain"/>
    <property type="match status" value="1"/>
</dbReference>
<dbReference type="EMBL" id="UOFN01000110">
    <property type="protein sequence ID" value="VAW79395.1"/>
    <property type="molecule type" value="Genomic_DNA"/>
</dbReference>
<reference evidence="1" key="1">
    <citation type="submission" date="2018-06" db="EMBL/GenBank/DDBJ databases">
        <authorList>
            <person name="Zhirakovskaya E."/>
        </authorList>
    </citation>
    <scope>NUCLEOTIDE SEQUENCE</scope>
</reference>
<gene>
    <name evidence="1" type="ORF">MNBD_GAMMA15-1258</name>
</gene>
<sequence length="277" mass="31286">MKKRITTSSWDAVLNTDVCDEYNNADLTLTLKMGFKQINPSGGAASGTYHDYGSPSKTARKIIRWTPTEWAKWKSHFVRSAKKFWHGKFWLINNFSEFEFERGGVKYLPNVWCKFNLIGGDASAGTYHHVIEVVRLHRSETWFGSHSRLYDSLDTRLTRKGTNSKGNAIMQRAHVHEVGHLLGLGHVDIGKPHCPSTGNTNSAPCYGVADTDKLSVMGQGMQLRAQHANPWRRAMKKITGKGNIGSQLDWSPRKTRHYPRTKAEVAANQHVTSRPKR</sequence>
<accession>A0A3B0YER0</accession>
<dbReference type="AlphaFoldDB" id="A0A3B0YER0"/>
<proteinExistence type="predicted"/>
<protein>
    <submittedName>
        <fullName evidence="1">Uncharacterized protein</fullName>
    </submittedName>
</protein>
<name>A0A3B0YER0_9ZZZZ</name>
<evidence type="ECO:0000313" key="1">
    <source>
        <dbReference type="EMBL" id="VAW79395.1"/>
    </source>
</evidence>
<organism evidence="1">
    <name type="scientific">hydrothermal vent metagenome</name>
    <dbReference type="NCBI Taxonomy" id="652676"/>
    <lineage>
        <taxon>unclassified sequences</taxon>
        <taxon>metagenomes</taxon>
        <taxon>ecological metagenomes</taxon>
    </lineage>
</organism>